<dbReference type="Pfam" id="PF19040">
    <property type="entry name" value="SGNH"/>
    <property type="match status" value="1"/>
</dbReference>
<dbReference type="AlphaFoldDB" id="A0A3B0YKV0"/>
<evidence type="ECO:0000256" key="1">
    <source>
        <dbReference type="SAM" id="Phobius"/>
    </source>
</evidence>
<keyword evidence="1" id="KW-1133">Transmembrane helix</keyword>
<dbReference type="PANTHER" id="PTHR23028">
    <property type="entry name" value="ACETYLTRANSFERASE"/>
    <property type="match status" value="1"/>
</dbReference>
<dbReference type="GO" id="GO:0009103">
    <property type="term" value="P:lipopolysaccharide biosynthetic process"/>
    <property type="evidence" value="ECO:0007669"/>
    <property type="project" value="TreeGrafter"/>
</dbReference>
<dbReference type="Pfam" id="PF01757">
    <property type="entry name" value="Acyl_transf_3"/>
    <property type="match status" value="1"/>
</dbReference>
<dbReference type="GO" id="GO:0016020">
    <property type="term" value="C:membrane"/>
    <property type="evidence" value="ECO:0007669"/>
    <property type="project" value="TreeGrafter"/>
</dbReference>
<protein>
    <submittedName>
        <fullName evidence="4">O-antigen acetylase</fullName>
    </submittedName>
</protein>
<feature type="transmembrane region" description="Helical" evidence="1">
    <location>
        <begin position="166"/>
        <end position="184"/>
    </location>
</feature>
<keyword evidence="1" id="KW-0812">Transmembrane</keyword>
<proteinExistence type="predicted"/>
<dbReference type="EMBL" id="UOFL01000112">
    <property type="protein sequence ID" value="VAW76743.1"/>
    <property type="molecule type" value="Genomic_DNA"/>
</dbReference>
<dbReference type="GO" id="GO:0016747">
    <property type="term" value="F:acyltransferase activity, transferring groups other than amino-acyl groups"/>
    <property type="evidence" value="ECO:0007669"/>
    <property type="project" value="InterPro"/>
</dbReference>
<organism evidence="4">
    <name type="scientific">hydrothermal vent metagenome</name>
    <dbReference type="NCBI Taxonomy" id="652676"/>
    <lineage>
        <taxon>unclassified sequences</taxon>
        <taxon>metagenomes</taxon>
        <taxon>ecological metagenomes</taxon>
    </lineage>
</organism>
<evidence type="ECO:0000259" key="3">
    <source>
        <dbReference type="Pfam" id="PF19040"/>
    </source>
</evidence>
<feature type="domain" description="Acyltransferase 3" evidence="2">
    <location>
        <begin position="10"/>
        <end position="345"/>
    </location>
</feature>
<feature type="transmembrane region" description="Helical" evidence="1">
    <location>
        <begin position="264"/>
        <end position="283"/>
    </location>
</feature>
<name>A0A3B0YKV0_9ZZZZ</name>
<evidence type="ECO:0000313" key="4">
    <source>
        <dbReference type="EMBL" id="VAW76743.1"/>
    </source>
</evidence>
<dbReference type="PANTHER" id="PTHR23028:SF53">
    <property type="entry name" value="ACYL_TRANSF_3 DOMAIN-CONTAINING PROTEIN"/>
    <property type="match status" value="1"/>
</dbReference>
<sequence>MSIKLNYRSDIDGLRAIAIISVLFFHLGYQQVSGGFVGVDVFFVISGFLITGIIKKEIEATGTFSIKNFYIRRVRRLFPVLFVTLFLTITFAILVFSPTHLSRIGGALTSSILNISNIYFWLEADYFDVSAKLKPLLHTWSLSVEEQFYFIWPLPLLGLMKFKKSWLPPLFLVLTVVLSLYLNVEFSDGRAGIINKYAPQAAEWIKDARATIFFLLPFRIFEFAIGAIVVWLIHYKSKQWIYDILFLVGFGLIAYSIFSFTDKMLFPSFYGLAPSLGASLLLYSGNHSRLNIVLTNPVAVGIGLISYSLYLIHSPIIVFWEYLTELISIKDSLIILIISLLLAILSYKYIEQPFRQKQYDLVRPKWKYSSIIAVILLAYAGINMKQNDGWTWRISSPVVFDNAIDAKDFHKKMYGGVGYNGFYPRTSRQADIVLIGDSHGRHYAEGLNQVIKDTNLSLYVSACYSSIYLPGFIRTSSIALIKGSKIALQKDLAYIKNGNTPVVIISESWLSQMTLADIVDSQGNRKNKKITIDDIINGIYELKKLIGESQLIVVGNVPGARHNLYDVFSRPRPLIFSSFNPDKYLTTIPYPARIKFNKKLHFAAKSSGKFIFLDPHDILCTDSVCNNLDSQKHLIYSDISHLSKYGSIEVINGFKSIILKALESRK</sequence>
<feature type="transmembrane region" description="Helical" evidence="1">
    <location>
        <begin position="12"/>
        <end position="29"/>
    </location>
</feature>
<feature type="transmembrane region" description="Helical" evidence="1">
    <location>
        <begin position="212"/>
        <end position="233"/>
    </location>
</feature>
<feature type="transmembrane region" description="Helical" evidence="1">
    <location>
        <begin position="290"/>
        <end position="312"/>
    </location>
</feature>
<gene>
    <name evidence="4" type="ORF">MNBD_GAMMA12-3553</name>
</gene>
<evidence type="ECO:0000259" key="2">
    <source>
        <dbReference type="Pfam" id="PF01757"/>
    </source>
</evidence>
<feature type="transmembrane region" description="Helical" evidence="1">
    <location>
        <begin position="35"/>
        <end position="55"/>
    </location>
</feature>
<feature type="transmembrane region" description="Helical" evidence="1">
    <location>
        <begin position="240"/>
        <end position="258"/>
    </location>
</feature>
<dbReference type="InterPro" id="IPR002656">
    <property type="entry name" value="Acyl_transf_3_dom"/>
</dbReference>
<dbReference type="InterPro" id="IPR043968">
    <property type="entry name" value="SGNH"/>
</dbReference>
<reference evidence="4" key="1">
    <citation type="submission" date="2018-06" db="EMBL/GenBank/DDBJ databases">
        <authorList>
            <person name="Zhirakovskaya E."/>
        </authorList>
    </citation>
    <scope>NUCLEOTIDE SEQUENCE</scope>
</reference>
<accession>A0A3B0YKV0</accession>
<keyword evidence="1" id="KW-0472">Membrane</keyword>
<dbReference type="InterPro" id="IPR050879">
    <property type="entry name" value="Acyltransferase_3"/>
</dbReference>
<feature type="transmembrane region" description="Helical" evidence="1">
    <location>
        <begin position="76"/>
        <end position="97"/>
    </location>
</feature>
<feature type="domain" description="SGNH" evidence="3">
    <location>
        <begin position="428"/>
        <end position="652"/>
    </location>
</feature>
<feature type="transmembrane region" description="Helical" evidence="1">
    <location>
        <begin position="332"/>
        <end position="350"/>
    </location>
</feature>